<evidence type="ECO:0000256" key="1">
    <source>
        <dbReference type="ARBA" id="ARBA00005417"/>
    </source>
</evidence>
<gene>
    <name evidence="6" type="ORF">CMUST_02025</name>
</gene>
<dbReference type="CDD" id="cd03268">
    <property type="entry name" value="ABC_BcrA_bacitracin_resist"/>
    <property type="match status" value="1"/>
</dbReference>
<dbReference type="GO" id="GO:0016887">
    <property type="term" value="F:ATP hydrolysis activity"/>
    <property type="evidence" value="ECO:0007669"/>
    <property type="project" value="InterPro"/>
</dbReference>
<dbReference type="KEGG" id="cmv:CMUST_02025"/>
<comment type="similarity">
    <text evidence="1">Belongs to the ABC transporter superfamily.</text>
</comment>
<organism evidence="6 7">
    <name type="scientific">Corynebacterium mustelae</name>
    <dbReference type="NCBI Taxonomy" id="571915"/>
    <lineage>
        <taxon>Bacteria</taxon>
        <taxon>Bacillati</taxon>
        <taxon>Actinomycetota</taxon>
        <taxon>Actinomycetes</taxon>
        <taxon>Mycobacteriales</taxon>
        <taxon>Corynebacteriaceae</taxon>
        <taxon>Corynebacterium</taxon>
    </lineage>
</organism>
<keyword evidence="4" id="KW-0067">ATP-binding</keyword>
<evidence type="ECO:0000259" key="5">
    <source>
        <dbReference type="PROSITE" id="PS50893"/>
    </source>
</evidence>
<dbReference type="AlphaFoldDB" id="A0A0G3GW62"/>
<dbReference type="Pfam" id="PF00005">
    <property type="entry name" value="ABC_tran"/>
    <property type="match status" value="1"/>
</dbReference>
<proteinExistence type="inferred from homology"/>
<evidence type="ECO:0000256" key="2">
    <source>
        <dbReference type="ARBA" id="ARBA00022448"/>
    </source>
</evidence>
<keyword evidence="2" id="KW-0813">Transport</keyword>
<reference evidence="6 7" key="1">
    <citation type="journal article" date="2015" name="Genome Announc.">
        <title>Complete Genome Sequence of the Type Strain Corynebacterium mustelae DSM 45274, Isolated from Various Tissues of a Male Ferret with Lethal Sepsis.</title>
        <authorList>
            <person name="Ruckert C."/>
            <person name="Eimer J."/>
            <person name="Winkler A."/>
            <person name="Tauch A."/>
        </authorList>
    </citation>
    <scope>NUCLEOTIDE SEQUENCE [LARGE SCALE GENOMIC DNA]</scope>
    <source>
        <strain evidence="6 7">DSM 45274</strain>
    </source>
</reference>
<evidence type="ECO:0000256" key="3">
    <source>
        <dbReference type="ARBA" id="ARBA00022741"/>
    </source>
</evidence>
<name>A0A0G3GW62_9CORY</name>
<keyword evidence="7" id="KW-1185">Reference proteome</keyword>
<sequence length="326" mass="34714">MIIVDNLTKKYGTHTAVSHLSFTVPDGQVTGFLGPNGSGKSTTMRCILGLDKPTAGAATFHGAYYDGPFAELERKPKVAGAIIDTSWFHPARSGRNHLKVIARGAGISDNRVEECLAIVGMTDAGDKKLGGYSLGMKQRIGVAAALLGNPQHLILDEPINGLDPAGVNWMRTTIRRFAEEGRAVLVSSHLLAEMEQTADRIVVIGKGHMVGEYSMSEFLSGGTTVHVESPQAEQLAAALTTANLAPVSGSLPNTIIVPLNPKVTEAQLRHQIAQIACDSGCLVTRLQPVHDNLEQRYLAATAQWQEFRAGSSAANQQKSTREGGLA</sequence>
<dbReference type="PATRIC" id="fig|571915.4.peg.430"/>
<dbReference type="Proteomes" id="UP000035199">
    <property type="component" value="Chromosome"/>
</dbReference>
<dbReference type="InterPro" id="IPR003439">
    <property type="entry name" value="ABC_transporter-like_ATP-bd"/>
</dbReference>
<dbReference type="SMART" id="SM00382">
    <property type="entry name" value="AAA"/>
    <property type="match status" value="1"/>
</dbReference>
<dbReference type="RefSeq" id="WP_047261110.1">
    <property type="nucleotide sequence ID" value="NZ_CP011542.1"/>
</dbReference>
<dbReference type="InterPro" id="IPR003593">
    <property type="entry name" value="AAA+_ATPase"/>
</dbReference>
<dbReference type="PROSITE" id="PS00211">
    <property type="entry name" value="ABC_TRANSPORTER_1"/>
    <property type="match status" value="1"/>
</dbReference>
<evidence type="ECO:0000313" key="6">
    <source>
        <dbReference type="EMBL" id="AKK04750.1"/>
    </source>
</evidence>
<dbReference type="GO" id="GO:0005524">
    <property type="term" value="F:ATP binding"/>
    <property type="evidence" value="ECO:0007669"/>
    <property type="project" value="UniProtKB-KW"/>
</dbReference>
<feature type="domain" description="ABC transporter" evidence="5">
    <location>
        <begin position="2"/>
        <end position="231"/>
    </location>
</feature>
<dbReference type="OrthoDB" id="9804819at2"/>
<dbReference type="PANTHER" id="PTHR43335:SF4">
    <property type="entry name" value="ABC TRANSPORTER, ATP-BINDING PROTEIN"/>
    <property type="match status" value="1"/>
</dbReference>
<dbReference type="InterPro" id="IPR017871">
    <property type="entry name" value="ABC_transporter-like_CS"/>
</dbReference>
<dbReference type="PROSITE" id="PS50893">
    <property type="entry name" value="ABC_TRANSPORTER_2"/>
    <property type="match status" value="1"/>
</dbReference>
<evidence type="ECO:0000256" key="4">
    <source>
        <dbReference type="ARBA" id="ARBA00022840"/>
    </source>
</evidence>
<protein>
    <submittedName>
        <fullName evidence="6">ABC-type multidrug transport system, ATPase component</fullName>
    </submittedName>
</protein>
<dbReference type="InterPro" id="IPR027417">
    <property type="entry name" value="P-loop_NTPase"/>
</dbReference>
<accession>A0A0G3GW62</accession>
<dbReference type="STRING" id="571915.CMUST_02025"/>
<dbReference type="SUPFAM" id="SSF52540">
    <property type="entry name" value="P-loop containing nucleoside triphosphate hydrolases"/>
    <property type="match status" value="1"/>
</dbReference>
<dbReference type="Gene3D" id="3.40.50.300">
    <property type="entry name" value="P-loop containing nucleotide triphosphate hydrolases"/>
    <property type="match status" value="1"/>
</dbReference>
<dbReference type="PANTHER" id="PTHR43335">
    <property type="entry name" value="ABC TRANSPORTER, ATP-BINDING PROTEIN"/>
    <property type="match status" value="1"/>
</dbReference>
<reference evidence="7" key="2">
    <citation type="submission" date="2015-05" db="EMBL/GenBank/DDBJ databases">
        <title>Complete genome sequence of Corynebacterium mustelae DSM 45274, isolated from various tissues of a male ferret with lethal sepsis.</title>
        <authorList>
            <person name="Ruckert C."/>
            <person name="Albersmeier A."/>
            <person name="Winkler A."/>
            <person name="Tauch A."/>
        </authorList>
    </citation>
    <scope>NUCLEOTIDE SEQUENCE [LARGE SCALE GENOMIC DNA]</scope>
    <source>
        <strain evidence="7">DSM 45274</strain>
    </source>
</reference>
<evidence type="ECO:0000313" key="7">
    <source>
        <dbReference type="Proteomes" id="UP000035199"/>
    </source>
</evidence>
<keyword evidence="3" id="KW-0547">Nucleotide-binding</keyword>
<dbReference type="EMBL" id="CP011542">
    <property type="protein sequence ID" value="AKK04750.1"/>
    <property type="molecule type" value="Genomic_DNA"/>
</dbReference>